<evidence type="ECO:0000256" key="5">
    <source>
        <dbReference type="ARBA" id="ARBA00022692"/>
    </source>
</evidence>
<dbReference type="EMBL" id="JAUYVT010000014">
    <property type="protein sequence ID" value="MDP2565840.1"/>
    <property type="molecule type" value="Genomic_DNA"/>
</dbReference>
<evidence type="ECO:0000256" key="1">
    <source>
        <dbReference type="ARBA" id="ARBA00004236"/>
    </source>
</evidence>
<keyword evidence="3" id="KW-1003">Cell membrane</keyword>
<keyword evidence="8 10" id="KW-1133">Transmembrane helix</keyword>
<evidence type="ECO:0000256" key="2">
    <source>
        <dbReference type="ARBA" id="ARBA00008683"/>
    </source>
</evidence>
<dbReference type="InterPro" id="IPR013703">
    <property type="entry name" value="Peptidase_S49_N_proteobac"/>
</dbReference>
<comment type="caution">
    <text evidence="13">The sequence shown here is derived from an EMBL/GenBank/DDBJ whole genome shotgun (WGS) entry which is preliminary data.</text>
</comment>
<evidence type="ECO:0000313" key="14">
    <source>
        <dbReference type="Proteomes" id="UP001177212"/>
    </source>
</evidence>
<keyword evidence="6" id="KW-0378">Hydrolase</keyword>
<dbReference type="InterPro" id="IPR029045">
    <property type="entry name" value="ClpP/crotonase-like_dom_sf"/>
</dbReference>
<evidence type="ECO:0000256" key="8">
    <source>
        <dbReference type="ARBA" id="ARBA00022989"/>
    </source>
</evidence>
<reference evidence="13" key="1">
    <citation type="submission" date="2023-07" db="EMBL/GenBank/DDBJ databases">
        <title>Genome content predicts the carbon catabolic preferences of heterotrophic bacteria.</title>
        <authorList>
            <person name="Gralka M."/>
        </authorList>
    </citation>
    <scope>NUCLEOTIDE SEQUENCE</scope>
    <source>
        <strain evidence="13">4G09</strain>
    </source>
</reference>
<evidence type="ECO:0000256" key="6">
    <source>
        <dbReference type="ARBA" id="ARBA00022801"/>
    </source>
</evidence>
<evidence type="ECO:0000256" key="4">
    <source>
        <dbReference type="ARBA" id="ARBA00022670"/>
    </source>
</evidence>
<comment type="similarity">
    <text evidence="2">Belongs to the peptidase S49 family.</text>
</comment>
<gene>
    <name evidence="13" type="ORF">Q8W34_14430</name>
</gene>
<dbReference type="Pfam" id="PF08496">
    <property type="entry name" value="Peptidase_S49_N"/>
    <property type="match status" value="1"/>
</dbReference>
<dbReference type="Pfam" id="PF01343">
    <property type="entry name" value="Peptidase_S49"/>
    <property type="match status" value="1"/>
</dbReference>
<dbReference type="InterPro" id="IPR002142">
    <property type="entry name" value="Peptidase_S49"/>
</dbReference>
<dbReference type="PANTHER" id="PTHR42987">
    <property type="entry name" value="PEPTIDASE S49"/>
    <property type="match status" value="1"/>
</dbReference>
<evidence type="ECO:0000313" key="13">
    <source>
        <dbReference type="EMBL" id="MDP2565840.1"/>
    </source>
</evidence>
<feature type="domain" description="Peptidase S49 N-terminal proteobacteria" evidence="12">
    <location>
        <begin position="73"/>
        <end position="137"/>
    </location>
</feature>
<protein>
    <submittedName>
        <fullName evidence="13">S49 family peptidase</fullName>
    </submittedName>
</protein>
<dbReference type="SUPFAM" id="SSF52096">
    <property type="entry name" value="ClpP/crotonase"/>
    <property type="match status" value="1"/>
</dbReference>
<sequence>MINTLLDFCLNLIILITIVFSVFMIINSIGLRLSKDNEPLIYVEDIGRKQFEDDQDLKLEVGILKGKIPDYCEKGENKLVILELDGDTSASDVDFFKDEVTAAINLCKAEPDKFEILIKINSGGGVVNGYGLLASQINRFKKYKIKTTASVDLIAASGGYLGACAADKIIAAPFAYIGSIGVISSSFNYSEILEKVGISFDEFTAGDSKSTVSQYRKINASQKEEYNRELDAIHKAFIKHVQSNRDIDSSDPKVFSGKHWLASEAIKFNLVDKLLTSDEFIAEKIESGHRVYAIKTKLPKRDIGLIDSMIKMASKKILNHTNYK</sequence>
<dbReference type="PANTHER" id="PTHR42987:SF4">
    <property type="entry name" value="PROTEASE SOHB-RELATED"/>
    <property type="match status" value="1"/>
</dbReference>
<dbReference type="Proteomes" id="UP001177212">
    <property type="component" value="Unassembled WGS sequence"/>
</dbReference>
<evidence type="ECO:0000256" key="9">
    <source>
        <dbReference type="ARBA" id="ARBA00023136"/>
    </source>
</evidence>
<feature type="domain" description="Peptidase S49" evidence="11">
    <location>
        <begin position="140"/>
        <end position="283"/>
    </location>
</feature>
<keyword evidence="5 10" id="KW-0812">Transmembrane</keyword>
<feature type="transmembrane region" description="Helical" evidence="10">
    <location>
        <begin position="12"/>
        <end position="31"/>
    </location>
</feature>
<dbReference type="CDD" id="cd07023">
    <property type="entry name" value="S49_Sppa_N_C"/>
    <property type="match status" value="1"/>
</dbReference>
<name>A0ABT9FGC9_9GAMM</name>
<dbReference type="Gene3D" id="3.90.226.10">
    <property type="entry name" value="2-enoyl-CoA Hydratase, Chain A, domain 1"/>
    <property type="match status" value="1"/>
</dbReference>
<evidence type="ECO:0000256" key="3">
    <source>
        <dbReference type="ARBA" id="ARBA00022475"/>
    </source>
</evidence>
<keyword evidence="7" id="KW-0720">Serine protease</keyword>
<evidence type="ECO:0000259" key="12">
    <source>
        <dbReference type="Pfam" id="PF08496"/>
    </source>
</evidence>
<accession>A0ABT9FGC9</accession>
<evidence type="ECO:0000259" key="11">
    <source>
        <dbReference type="Pfam" id="PF01343"/>
    </source>
</evidence>
<keyword evidence="14" id="KW-1185">Reference proteome</keyword>
<keyword evidence="9 10" id="KW-0472">Membrane</keyword>
<dbReference type="RefSeq" id="WP_305472595.1">
    <property type="nucleotide sequence ID" value="NZ_JAUYVT010000014.1"/>
</dbReference>
<organism evidence="13 14">
    <name type="scientific">Pseudoalteromonas marina</name>
    <dbReference type="NCBI Taxonomy" id="267375"/>
    <lineage>
        <taxon>Bacteria</taxon>
        <taxon>Pseudomonadati</taxon>
        <taxon>Pseudomonadota</taxon>
        <taxon>Gammaproteobacteria</taxon>
        <taxon>Alteromonadales</taxon>
        <taxon>Pseudoalteromonadaceae</taxon>
        <taxon>Pseudoalteromonas</taxon>
    </lineage>
</organism>
<evidence type="ECO:0000256" key="7">
    <source>
        <dbReference type="ARBA" id="ARBA00022825"/>
    </source>
</evidence>
<proteinExistence type="inferred from homology"/>
<comment type="subcellular location">
    <subcellularLocation>
        <location evidence="1">Cell membrane</location>
    </subcellularLocation>
</comment>
<dbReference type="Gene3D" id="6.20.330.10">
    <property type="match status" value="1"/>
</dbReference>
<evidence type="ECO:0000256" key="10">
    <source>
        <dbReference type="SAM" id="Phobius"/>
    </source>
</evidence>
<dbReference type="InterPro" id="IPR047272">
    <property type="entry name" value="S49_SppA_C"/>
</dbReference>
<keyword evidence="4" id="KW-0645">Protease</keyword>